<dbReference type="HAMAP" id="MF_00161">
    <property type="entry name" value="LspA"/>
    <property type="match status" value="1"/>
</dbReference>
<comment type="similarity">
    <text evidence="1 9 10">Belongs to the peptidase A8 family.</text>
</comment>
<evidence type="ECO:0000256" key="5">
    <source>
        <dbReference type="ARBA" id="ARBA00022750"/>
    </source>
</evidence>
<dbReference type="NCBIfam" id="TIGR00077">
    <property type="entry name" value="lspA"/>
    <property type="match status" value="1"/>
</dbReference>
<dbReference type="PANTHER" id="PTHR33695">
    <property type="entry name" value="LIPOPROTEIN SIGNAL PEPTIDASE"/>
    <property type="match status" value="1"/>
</dbReference>
<evidence type="ECO:0000313" key="11">
    <source>
        <dbReference type="EMBL" id="WRO22039.1"/>
    </source>
</evidence>
<dbReference type="Proteomes" id="UP001329915">
    <property type="component" value="Chromosome"/>
</dbReference>
<keyword evidence="7 9" id="KW-1133">Transmembrane helix</keyword>
<accession>A0AAU0UQB6</accession>
<feature type="transmembrane region" description="Helical" evidence="9">
    <location>
        <begin position="121"/>
        <end position="141"/>
    </location>
</feature>
<evidence type="ECO:0000256" key="1">
    <source>
        <dbReference type="ARBA" id="ARBA00006139"/>
    </source>
</evidence>
<evidence type="ECO:0000256" key="6">
    <source>
        <dbReference type="ARBA" id="ARBA00022801"/>
    </source>
</evidence>
<evidence type="ECO:0000313" key="12">
    <source>
        <dbReference type="Proteomes" id="UP001329915"/>
    </source>
</evidence>
<keyword evidence="3 9" id="KW-0645">Protease</keyword>
<comment type="catalytic activity">
    <reaction evidence="9">
        <text>Release of signal peptides from bacterial membrane prolipoproteins. Hydrolyzes -Xaa-Yaa-Zaa-|-(S,diacylglyceryl)Cys-, in which Xaa is hydrophobic (preferably Leu), and Yaa (Ala or Ser) and Zaa (Gly or Ala) have small, neutral side chains.</text>
        <dbReference type="EC" id="3.4.23.36"/>
    </reaction>
</comment>
<dbReference type="GO" id="GO:0004190">
    <property type="term" value="F:aspartic-type endopeptidase activity"/>
    <property type="evidence" value="ECO:0007669"/>
    <property type="project" value="UniProtKB-UniRule"/>
</dbReference>
<keyword evidence="12" id="KW-1185">Reference proteome</keyword>
<evidence type="ECO:0000256" key="3">
    <source>
        <dbReference type="ARBA" id="ARBA00022670"/>
    </source>
</evidence>
<evidence type="ECO:0000256" key="9">
    <source>
        <dbReference type="HAMAP-Rule" id="MF_00161"/>
    </source>
</evidence>
<keyword evidence="8 9" id="KW-0472">Membrane</keyword>
<feature type="active site" evidence="9">
    <location>
        <position position="111"/>
    </location>
</feature>
<keyword evidence="4 9" id="KW-0812">Transmembrane</keyword>
<sequence>MQLLVIVLLVLALDQGTKYLVVSIFTQGQSIPLITNIFHLTYVKNPGAAFGLLAHKTSFFIGITVLVTLVILFIYRKVSPEQKLLRYGLALQLGGALGNLIDRVRTGLVVDFFDFRIWPVFNFADVAIVVGVALLAFELLIDSEDGKEV</sequence>
<proteinExistence type="inferred from homology"/>
<dbReference type="GO" id="GO:0005886">
    <property type="term" value="C:plasma membrane"/>
    <property type="evidence" value="ECO:0007669"/>
    <property type="project" value="UniProtKB-SubCell"/>
</dbReference>
<protein>
    <recommendedName>
        <fullName evidence="9">Lipoprotein signal peptidase</fullName>
        <ecNumber evidence="9">3.4.23.36</ecNumber>
    </recommendedName>
    <alternativeName>
        <fullName evidence="9">Prolipoprotein signal peptidase</fullName>
    </alternativeName>
    <alternativeName>
        <fullName evidence="9">Signal peptidase II</fullName>
        <shortName evidence="9">SPase II</shortName>
    </alternativeName>
</protein>
<comment type="function">
    <text evidence="9">This protein specifically catalyzes the removal of signal peptides from prolipoproteins.</text>
</comment>
<feature type="transmembrane region" description="Helical" evidence="9">
    <location>
        <begin position="47"/>
        <end position="75"/>
    </location>
</feature>
<organism evidence="11 12">
    <name type="scientific">Metallumcola ferriviriculae</name>
    <dbReference type="NCBI Taxonomy" id="3039180"/>
    <lineage>
        <taxon>Bacteria</taxon>
        <taxon>Bacillati</taxon>
        <taxon>Bacillota</taxon>
        <taxon>Clostridia</taxon>
        <taxon>Neomoorellales</taxon>
        <taxon>Desulfitibacteraceae</taxon>
        <taxon>Metallumcola</taxon>
    </lineage>
</organism>
<dbReference type="PANTHER" id="PTHR33695:SF1">
    <property type="entry name" value="LIPOPROTEIN SIGNAL PEPTIDASE"/>
    <property type="match status" value="1"/>
</dbReference>
<dbReference type="InterPro" id="IPR001872">
    <property type="entry name" value="Peptidase_A8"/>
</dbReference>
<keyword evidence="2 9" id="KW-1003">Cell membrane</keyword>
<reference evidence="11 12" key="1">
    <citation type="submission" date="2023-04" db="EMBL/GenBank/DDBJ databases">
        <authorList>
            <person name="Hsu D."/>
        </authorList>
    </citation>
    <scope>NUCLEOTIDE SEQUENCE [LARGE SCALE GENOMIC DNA]</scope>
    <source>
        <strain evidence="11 12">MK1</strain>
    </source>
</reference>
<dbReference type="RefSeq" id="WP_366921460.1">
    <property type="nucleotide sequence ID" value="NZ_CP121694.1"/>
</dbReference>
<keyword evidence="5 9" id="KW-0064">Aspartyl protease</keyword>
<evidence type="ECO:0000256" key="4">
    <source>
        <dbReference type="ARBA" id="ARBA00022692"/>
    </source>
</evidence>
<dbReference type="EMBL" id="CP121694">
    <property type="protein sequence ID" value="WRO22039.1"/>
    <property type="molecule type" value="Genomic_DNA"/>
</dbReference>
<feature type="active site" evidence="9">
    <location>
        <position position="125"/>
    </location>
</feature>
<comment type="caution">
    <text evidence="9">Lacks conserved residue(s) required for the propagation of feature annotation.</text>
</comment>
<name>A0AAU0UQB6_9FIRM</name>
<evidence type="ECO:0000256" key="10">
    <source>
        <dbReference type="RuleBase" id="RU004181"/>
    </source>
</evidence>
<comment type="subcellular location">
    <subcellularLocation>
        <location evidence="9">Cell membrane</location>
        <topology evidence="9">Multi-pass membrane protein</topology>
    </subcellularLocation>
</comment>
<keyword evidence="6 9" id="KW-0378">Hydrolase</keyword>
<evidence type="ECO:0000256" key="8">
    <source>
        <dbReference type="ARBA" id="ARBA00023136"/>
    </source>
</evidence>
<dbReference type="PRINTS" id="PR00781">
    <property type="entry name" value="LIPOSIGPTASE"/>
</dbReference>
<gene>
    <name evidence="9 11" type="primary">lspA</name>
    <name evidence="11" type="ORF">MFMK1_001860</name>
</gene>
<dbReference type="KEGG" id="dbc:MFMK1_001860"/>
<evidence type="ECO:0000256" key="2">
    <source>
        <dbReference type="ARBA" id="ARBA00022475"/>
    </source>
</evidence>
<dbReference type="Pfam" id="PF01252">
    <property type="entry name" value="Peptidase_A8"/>
    <property type="match status" value="1"/>
</dbReference>
<dbReference type="AlphaFoldDB" id="A0AAU0UQB6"/>
<dbReference type="GO" id="GO:0006508">
    <property type="term" value="P:proteolysis"/>
    <property type="evidence" value="ECO:0007669"/>
    <property type="project" value="UniProtKB-KW"/>
</dbReference>
<comment type="pathway">
    <text evidence="9">Protein modification; lipoprotein biosynthesis (signal peptide cleavage).</text>
</comment>
<dbReference type="EC" id="3.4.23.36" evidence="9"/>
<evidence type="ECO:0000256" key="7">
    <source>
        <dbReference type="ARBA" id="ARBA00022989"/>
    </source>
</evidence>